<protein>
    <submittedName>
        <fullName evidence="1">Uncharacterized protein</fullName>
    </submittedName>
</protein>
<reference evidence="1" key="1">
    <citation type="submission" date="2019-03" db="EMBL/GenBank/DDBJ databases">
        <authorList>
            <person name="Hao L."/>
        </authorList>
    </citation>
    <scope>NUCLEOTIDE SEQUENCE</scope>
</reference>
<sequence>MITKAHIRKTETPALLTDARADRLSFAITDIMLSLDPLFAGLGYRLATSGSVNLAAVSFRHMPQPSSRLTGQAVA</sequence>
<dbReference type="AlphaFoldDB" id="A0A485M207"/>
<evidence type="ECO:0000313" key="1">
    <source>
        <dbReference type="EMBL" id="VFU16279.1"/>
    </source>
</evidence>
<dbReference type="EMBL" id="CAADRM010000118">
    <property type="protein sequence ID" value="VFU16279.1"/>
    <property type="molecule type" value="Genomic_DNA"/>
</dbReference>
<organism evidence="1">
    <name type="scientific">anaerobic digester metagenome</name>
    <dbReference type="NCBI Taxonomy" id="1263854"/>
    <lineage>
        <taxon>unclassified sequences</taxon>
        <taxon>metagenomes</taxon>
        <taxon>ecological metagenomes</taxon>
    </lineage>
</organism>
<proteinExistence type="predicted"/>
<gene>
    <name evidence="1" type="ORF">SCFA_530001</name>
</gene>
<accession>A0A485M207</accession>
<name>A0A485M207_9ZZZZ</name>